<keyword evidence="2" id="KW-1185">Reference proteome</keyword>
<dbReference type="InterPro" id="IPR004260">
    <property type="entry name" value="Pyr-dimer_DNA_glycosylase"/>
</dbReference>
<dbReference type="OrthoDB" id="3253436at2"/>
<proteinExistence type="predicted"/>
<reference evidence="2" key="1">
    <citation type="submission" date="2016-10" db="EMBL/GenBank/DDBJ databases">
        <authorList>
            <person name="Varghese N."/>
            <person name="Submissions S."/>
        </authorList>
    </citation>
    <scope>NUCLEOTIDE SEQUENCE [LARGE SCALE GENOMIC DNA]</scope>
    <source>
        <strain evidence="2">KPR-1</strain>
    </source>
</reference>
<evidence type="ECO:0000313" key="2">
    <source>
        <dbReference type="Proteomes" id="UP000199288"/>
    </source>
</evidence>
<name>A0A1H3VF34_9ACTO</name>
<sequence>MRLWSLHPSLLDRQGLLALWREGLLAQKVLAGQTRGYRNHPQLERFRDCPEPLNAIATYLHFVADEADRRGYHFARERLHLPANEIRLTVTDGQLAYEWQHLLAKLTARSPELWQRVSALEPRPHDMFDIVAGPIASWERPA</sequence>
<evidence type="ECO:0000313" key="1">
    <source>
        <dbReference type="EMBL" id="SDZ73376.1"/>
    </source>
</evidence>
<gene>
    <name evidence="1" type="ORF">SAMN02910418_00019</name>
</gene>
<dbReference type="AlphaFoldDB" id="A0A1H3VF34"/>
<dbReference type="RefSeq" id="WP_092560767.1">
    <property type="nucleotide sequence ID" value="NZ_FNQV01000001.1"/>
</dbReference>
<dbReference type="Pfam" id="PF03013">
    <property type="entry name" value="Pyr_excise"/>
    <property type="match status" value="1"/>
</dbReference>
<protein>
    <recommendedName>
        <fullName evidence="3">DNA lyase</fullName>
    </recommendedName>
</protein>
<accession>A0A1H3VF34</accession>
<dbReference type="Proteomes" id="UP000199288">
    <property type="component" value="Unassembled WGS sequence"/>
</dbReference>
<dbReference type="EMBL" id="FNQV01000001">
    <property type="protein sequence ID" value="SDZ73376.1"/>
    <property type="molecule type" value="Genomic_DNA"/>
</dbReference>
<evidence type="ECO:0008006" key="3">
    <source>
        <dbReference type="Google" id="ProtNLM"/>
    </source>
</evidence>
<organism evidence="1 2">
    <name type="scientific">Bowdeniella nasicola</name>
    <dbReference type="NCBI Taxonomy" id="208480"/>
    <lineage>
        <taxon>Bacteria</taxon>
        <taxon>Bacillati</taxon>
        <taxon>Actinomycetota</taxon>
        <taxon>Actinomycetes</taxon>
        <taxon>Actinomycetales</taxon>
        <taxon>Actinomycetaceae</taxon>
        <taxon>Bowdeniella</taxon>
    </lineage>
</organism>